<keyword evidence="2" id="KW-0540">Nuclease</keyword>
<dbReference type="InterPro" id="IPR044925">
    <property type="entry name" value="His-Me_finger_sf"/>
</dbReference>
<organism evidence="2 3">
    <name type="scientific">Escherichia phage O18-011</name>
    <dbReference type="NCBI Taxonomy" id="2742113"/>
    <lineage>
        <taxon>Viruses</taxon>
        <taxon>Duplodnaviria</taxon>
        <taxon>Heunggongvirae</taxon>
        <taxon>Uroviricota</taxon>
        <taxon>Caudoviricetes</taxon>
        <taxon>Mktvariviridae</taxon>
        <taxon>Gordonclarkvirinae</taxon>
        <taxon>Kuravirus</taxon>
        <taxon>Kuravirus O18011</taxon>
    </lineage>
</organism>
<protein>
    <submittedName>
        <fullName evidence="2">HNH homing endonuclease</fullName>
    </submittedName>
</protein>
<evidence type="ECO:0000313" key="2">
    <source>
        <dbReference type="EMBL" id="BCG45141.1"/>
    </source>
</evidence>
<dbReference type="Gene3D" id="3.90.75.20">
    <property type="match status" value="1"/>
</dbReference>
<sequence length="164" mass="18989">MKQYLGKYTVHKDGTIVSHYTGNPLSVSEYKKNKQGKDVIYPRVRLCINGKGKWFALHRIIAECFIPNPDCLPDINHKDGNRLNNSVENLEWCSHIQNIRHAQENDLNPKGERHGISVATEEIVRKIRELREAGLKYSEISEIVKLKQRTVQAIGSYQNWKHIE</sequence>
<dbReference type="RefSeq" id="YP_010673513.1">
    <property type="nucleotide sequence ID" value="NC_070985.1"/>
</dbReference>
<dbReference type="Pfam" id="PF13392">
    <property type="entry name" value="HNH_3"/>
    <property type="match status" value="1"/>
</dbReference>
<dbReference type="Proteomes" id="UP000504721">
    <property type="component" value="Segment"/>
</dbReference>
<dbReference type="GeneID" id="77949810"/>
<accession>A0A6J4EGY0</accession>
<feature type="domain" description="HNH nuclease" evidence="1">
    <location>
        <begin position="56"/>
        <end position="98"/>
    </location>
</feature>
<dbReference type="SUPFAM" id="SSF54060">
    <property type="entry name" value="His-Me finger endonucleases"/>
    <property type="match status" value="1"/>
</dbReference>
<keyword evidence="2" id="KW-0378">Hydrolase</keyword>
<keyword evidence="2" id="KW-0255">Endonuclease</keyword>
<reference evidence="2 3" key="1">
    <citation type="submission" date="2020-06" db="EMBL/GenBank/DDBJ databases">
        <title>Genomic and proteomic analysis of O18-011, a novel Escherichia coli phage.</title>
        <authorList>
            <person name="Shahin K."/>
            <person name="Bao H."/>
            <person name="Soleimani-Delfan A."/>
            <person name="Wang R."/>
        </authorList>
    </citation>
    <scope>NUCLEOTIDE SEQUENCE [LARGE SCALE GENOMIC DNA]</scope>
</reference>
<proteinExistence type="predicted"/>
<evidence type="ECO:0000313" key="3">
    <source>
        <dbReference type="Proteomes" id="UP000504721"/>
    </source>
</evidence>
<dbReference type="GO" id="GO:0004519">
    <property type="term" value="F:endonuclease activity"/>
    <property type="evidence" value="ECO:0007669"/>
    <property type="project" value="UniProtKB-KW"/>
</dbReference>
<dbReference type="KEGG" id="vg:77949810"/>
<keyword evidence="3" id="KW-1185">Reference proteome</keyword>
<dbReference type="EMBL" id="LC553735">
    <property type="protein sequence ID" value="BCG45141.1"/>
    <property type="molecule type" value="Genomic_DNA"/>
</dbReference>
<dbReference type="InterPro" id="IPR003615">
    <property type="entry name" value="HNH_nuc"/>
</dbReference>
<name>A0A6J4EGY0_9CAUD</name>
<evidence type="ECO:0000259" key="1">
    <source>
        <dbReference type="Pfam" id="PF13392"/>
    </source>
</evidence>